<evidence type="ECO:0000256" key="1">
    <source>
        <dbReference type="SAM" id="Phobius"/>
    </source>
</evidence>
<name>A0AAV4LEQ4_9BACL</name>
<protein>
    <submittedName>
        <fullName evidence="2">Uncharacterized protein</fullName>
    </submittedName>
</protein>
<keyword evidence="1" id="KW-0812">Transmembrane</keyword>
<dbReference type="AlphaFoldDB" id="A0AAV4LEQ4"/>
<reference evidence="2" key="1">
    <citation type="journal article" date="2023" name="Int. J. Syst. Evol. Microbiol.">
        <title>Collibacillus ludicampi gen. nov., sp. nov., a new soil bacterium of the family Alicyclobacillaceae.</title>
        <authorList>
            <person name="Jojima T."/>
            <person name="Ioku Y."/>
            <person name="Fukuta Y."/>
            <person name="Shirasaka N."/>
            <person name="Matsumura Y."/>
            <person name="Mori M."/>
        </authorList>
    </citation>
    <scope>NUCLEOTIDE SEQUENCE</scope>
    <source>
        <strain evidence="2">TP075</strain>
    </source>
</reference>
<keyword evidence="1" id="KW-1133">Transmembrane helix</keyword>
<evidence type="ECO:0000313" key="3">
    <source>
        <dbReference type="Proteomes" id="UP001057291"/>
    </source>
</evidence>
<sequence>MAIGYENERFMRLLPGRVRIQIYGLKKNLLMKRQILHQFSQLEGVLQIAPSVDSGRCLFIFDPKKTSFDRIYKQIVLLEEQTFHIERSVRTAVKEVAATSAAVAQNVSAVPPMTGRIPGKRVPLESALSLGGLGVLSVKQIMTGGPSVLSRHPTAFYLSGFVSILTGYPFFTRYTYSKKRKKMFDWVFACTFILALIRENLVVLAGLSILQYLIWKRGQAIGQEKRQSSVSLHSPVIRQYSERAEKWGFFLALASWAYVRDPLTALAVLLAANPRPATLPAEYAWSHAEVISQERKYRIPGNGSLQQLAQTKTVLFEDTSQIFLREETAGIQCISNMNDCEKIWCTLASIMKNTNHTWKEEVVKRAEQTGRTLRTSFQVHEEERGVKGMISGMGFFLGDKNFMLKHEVDCSEYEWIAHKMEKTGYVVQFVGKEEYDKRICIGVLTKPPRGVTPEFVSIVGHLVQNQWKIAVLHDSLQLDRELYRRLGIDPSWLSFHDEQVYQRICTLRKQGEDVLFIPENEKESRIEYVASGVPSVCMSQLKEIQVSAAYARRIQQMINQHVAVTKIWNIIGTLLIPFGFTAMVINSIADALLLVFLARAKRISESPLSLERKGKELNIVFQERRSCSKLRIPMCKTSFGHT</sequence>
<gene>
    <name evidence="2" type="ORF">DNHGIG_18640</name>
</gene>
<organism evidence="2 3">
    <name type="scientific">Collibacillus ludicampi</name>
    <dbReference type="NCBI Taxonomy" id="2771369"/>
    <lineage>
        <taxon>Bacteria</taxon>
        <taxon>Bacillati</taxon>
        <taxon>Bacillota</taxon>
        <taxon>Bacilli</taxon>
        <taxon>Bacillales</taxon>
        <taxon>Alicyclobacillaceae</taxon>
        <taxon>Collibacillus</taxon>
    </lineage>
</organism>
<proteinExistence type="predicted"/>
<feature type="transmembrane region" description="Helical" evidence="1">
    <location>
        <begin position="567"/>
        <end position="597"/>
    </location>
</feature>
<dbReference type="RefSeq" id="WP_282199434.1">
    <property type="nucleotide sequence ID" value="NZ_BOQE01000001.1"/>
</dbReference>
<keyword evidence="1" id="KW-0472">Membrane</keyword>
<comment type="caution">
    <text evidence="2">The sequence shown here is derived from an EMBL/GenBank/DDBJ whole genome shotgun (WGS) entry which is preliminary data.</text>
</comment>
<dbReference type="Gene3D" id="3.40.1110.10">
    <property type="entry name" value="Calcium-transporting ATPase, cytoplasmic domain N"/>
    <property type="match status" value="1"/>
</dbReference>
<feature type="transmembrane region" description="Helical" evidence="1">
    <location>
        <begin position="183"/>
        <end position="215"/>
    </location>
</feature>
<dbReference type="Proteomes" id="UP001057291">
    <property type="component" value="Unassembled WGS sequence"/>
</dbReference>
<evidence type="ECO:0000313" key="2">
    <source>
        <dbReference type="EMBL" id="GIM46315.1"/>
    </source>
</evidence>
<accession>A0AAV4LEQ4</accession>
<dbReference type="EMBL" id="BOQE01000001">
    <property type="protein sequence ID" value="GIM46315.1"/>
    <property type="molecule type" value="Genomic_DNA"/>
</dbReference>
<keyword evidence="3" id="KW-1185">Reference proteome</keyword>
<dbReference type="GO" id="GO:0000166">
    <property type="term" value="F:nucleotide binding"/>
    <property type="evidence" value="ECO:0007669"/>
    <property type="project" value="InterPro"/>
</dbReference>
<dbReference type="InterPro" id="IPR023299">
    <property type="entry name" value="ATPase_P-typ_cyto_dom_N"/>
</dbReference>
<feature type="transmembrane region" description="Helical" evidence="1">
    <location>
        <begin position="154"/>
        <end position="171"/>
    </location>
</feature>